<evidence type="ECO:0000259" key="5">
    <source>
        <dbReference type="Pfam" id="PF04055"/>
    </source>
</evidence>
<dbReference type="SUPFAM" id="SSF102114">
    <property type="entry name" value="Radical SAM enzymes"/>
    <property type="match status" value="1"/>
</dbReference>
<dbReference type="InterPro" id="IPR040085">
    <property type="entry name" value="MJ0674-like"/>
</dbReference>
<evidence type="ECO:0000256" key="4">
    <source>
        <dbReference type="ARBA" id="ARBA00023014"/>
    </source>
</evidence>
<dbReference type="Gene3D" id="3.20.20.70">
    <property type="entry name" value="Aldolase class I"/>
    <property type="match status" value="1"/>
</dbReference>
<dbReference type="SFLD" id="SFLDG01099">
    <property type="entry name" value="Uncharacterised_Radical_SAM_Su"/>
    <property type="match status" value="1"/>
</dbReference>
<dbReference type="Pfam" id="PF04055">
    <property type="entry name" value="Radical_SAM"/>
    <property type="match status" value="1"/>
</dbReference>
<dbReference type="EMBL" id="CP009509">
    <property type="protein sequence ID" value="AKB40628.1"/>
    <property type="molecule type" value="Genomic_DNA"/>
</dbReference>
<sequence>MAVPKYLKRYLRVQGDEMPALCRITERISVEFDPEMELEELRRIHEASIREYRKLRESLDIEAMDSLVYADSPDRLRMYTESFLEIPKASTSLLDLKIAIVGRMLRNCSCCGWNCGVNREEGEKGFCRLTDSSYYSSEFMHMGEEPELVPSHTIFFSGCVFACVYCQNWEISTCPNCGTKVEPRKLAKLIDLRRLHGAKNVNFVTPTPHTYTILKTIRETSQNNPVIWNSNMYHSPEIAEILEGVVDVYLGDFKYGNNDCARKYSKIKNYLEIVQPNFKFAYETAEVLLRHLVLPDNLECCTKPIAEWVAKNIPETRFNLMFQYMPCYRAMEYPEIARQLTAEEEEKAIEIVREAGIEDLLV</sequence>
<organism evidence="6 7">
    <name type="scientific">Methanosarcina mazei WWM610</name>
    <dbReference type="NCBI Taxonomy" id="1434117"/>
    <lineage>
        <taxon>Archaea</taxon>
        <taxon>Methanobacteriati</taxon>
        <taxon>Methanobacteriota</taxon>
        <taxon>Stenosarchaea group</taxon>
        <taxon>Methanomicrobia</taxon>
        <taxon>Methanosarcinales</taxon>
        <taxon>Methanosarcinaceae</taxon>
        <taxon>Methanosarcina</taxon>
    </lineage>
</organism>
<keyword evidence="1" id="KW-0949">S-adenosyl-L-methionine</keyword>
<protein>
    <submittedName>
        <fullName evidence="6">Anaerobic ribonucleoside-triphosphate reductase activating protein</fullName>
    </submittedName>
</protein>
<keyword evidence="4" id="KW-0411">Iron-sulfur</keyword>
<keyword evidence="3" id="KW-0408">Iron</keyword>
<dbReference type="GO" id="GO:0003824">
    <property type="term" value="F:catalytic activity"/>
    <property type="evidence" value="ECO:0007669"/>
    <property type="project" value="InterPro"/>
</dbReference>
<feature type="domain" description="Radical SAM core" evidence="5">
    <location>
        <begin position="154"/>
        <end position="295"/>
    </location>
</feature>
<dbReference type="AlphaFoldDB" id="A0A0E3PYF8"/>
<dbReference type="GO" id="GO:0046872">
    <property type="term" value="F:metal ion binding"/>
    <property type="evidence" value="ECO:0007669"/>
    <property type="project" value="UniProtKB-KW"/>
</dbReference>
<dbReference type="PANTHER" id="PTHR43075:SF1">
    <property type="entry name" value="FORMATE LYASE ACTIVATING ENZYME, PUTATIVE (AFU_ORTHOLOGUE AFUA_2G15630)-RELATED"/>
    <property type="match status" value="1"/>
</dbReference>
<dbReference type="InterPro" id="IPR007197">
    <property type="entry name" value="rSAM"/>
</dbReference>
<evidence type="ECO:0000256" key="2">
    <source>
        <dbReference type="ARBA" id="ARBA00022723"/>
    </source>
</evidence>
<dbReference type="PATRIC" id="fig|1434117.4.peg.2088"/>
<reference evidence="6 7" key="1">
    <citation type="submission" date="2014-07" db="EMBL/GenBank/DDBJ databases">
        <title>Methanogenic archaea and the global carbon cycle.</title>
        <authorList>
            <person name="Henriksen J.R."/>
            <person name="Luke J."/>
            <person name="Reinhart S."/>
            <person name="Benedict M.N."/>
            <person name="Youngblut N.D."/>
            <person name="Metcalf M.E."/>
            <person name="Whitaker R.J."/>
            <person name="Metcalf W.W."/>
        </authorList>
    </citation>
    <scope>NUCLEOTIDE SEQUENCE [LARGE SCALE GENOMIC DNA]</scope>
    <source>
        <strain evidence="6 7">WWM610</strain>
    </source>
</reference>
<accession>A0A0E3PYF8</accession>
<evidence type="ECO:0000313" key="7">
    <source>
        <dbReference type="Proteomes" id="UP000033058"/>
    </source>
</evidence>
<dbReference type="Proteomes" id="UP000033058">
    <property type="component" value="Chromosome"/>
</dbReference>
<evidence type="ECO:0000256" key="1">
    <source>
        <dbReference type="ARBA" id="ARBA00022691"/>
    </source>
</evidence>
<dbReference type="InterPro" id="IPR058240">
    <property type="entry name" value="rSAM_sf"/>
</dbReference>
<dbReference type="PANTHER" id="PTHR43075">
    <property type="entry name" value="FORMATE LYASE ACTIVATING ENZYME, PUTATIVE (AFU_ORTHOLOGUE AFUA_2G15630)-RELATED"/>
    <property type="match status" value="1"/>
</dbReference>
<name>A0A0E3PYF8_METMZ</name>
<dbReference type="SFLD" id="SFLDS00029">
    <property type="entry name" value="Radical_SAM"/>
    <property type="match status" value="1"/>
</dbReference>
<gene>
    <name evidence="6" type="ORF">MSMAW_1637</name>
</gene>
<dbReference type="RefSeq" id="WP_048047444.1">
    <property type="nucleotide sequence ID" value="NZ_CP009509.1"/>
</dbReference>
<dbReference type="GeneID" id="24851346"/>
<keyword evidence="2" id="KW-0479">Metal-binding</keyword>
<evidence type="ECO:0000313" key="6">
    <source>
        <dbReference type="EMBL" id="AKB40628.1"/>
    </source>
</evidence>
<dbReference type="HOGENOM" id="CLU_062674_0_1_2"/>
<proteinExistence type="predicted"/>
<evidence type="ECO:0000256" key="3">
    <source>
        <dbReference type="ARBA" id="ARBA00023004"/>
    </source>
</evidence>
<dbReference type="InterPro" id="IPR013785">
    <property type="entry name" value="Aldolase_TIM"/>
</dbReference>
<dbReference type="GO" id="GO:0051536">
    <property type="term" value="F:iron-sulfur cluster binding"/>
    <property type="evidence" value="ECO:0007669"/>
    <property type="project" value="UniProtKB-KW"/>
</dbReference>